<proteinExistence type="predicted"/>
<evidence type="ECO:0000313" key="1">
    <source>
        <dbReference type="EMBL" id="SVC29388.1"/>
    </source>
</evidence>
<protein>
    <submittedName>
        <fullName evidence="1">Uncharacterized protein</fullName>
    </submittedName>
</protein>
<dbReference type="AlphaFoldDB" id="A0A382KXN4"/>
<sequence>MRVLSVLLWALSASVISLQAADAQEPGPIVFSEIM</sequence>
<gene>
    <name evidence="1" type="ORF">METZ01_LOCUS282242</name>
</gene>
<feature type="non-terminal residue" evidence="1">
    <location>
        <position position="35"/>
    </location>
</feature>
<name>A0A382KXN4_9ZZZZ</name>
<accession>A0A382KXN4</accession>
<dbReference type="EMBL" id="UINC01083562">
    <property type="protein sequence ID" value="SVC29388.1"/>
    <property type="molecule type" value="Genomic_DNA"/>
</dbReference>
<reference evidence="1" key="1">
    <citation type="submission" date="2018-05" db="EMBL/GenBank/DDBJ databases">
        <authorList>
            <person name="Lanie J.A."/>
            <person name="Ng W.-L."/>
            <person name="Kazmierczak K.M."/>
            <person name="Andrzejewski T.M."/>
            <person name="Davidsen T.M."/>
            <person name="Wayne K.J."/>
            <person name="Tettelin H."/>
            <person name="Glass J.I."/>
            <person name="Rusch D."/>
            <person name="Podicherti R."/>
            <person name="Tsui H.-C.T."/>
            <person name="Winkler M.E."/>
        </authorList>
    </citation>
    <scope>NUCLEOTIDE SEQUENCE</scope>
</reference>
<organism evidence="1">
    <name type="scientific">marine metagenome</name>
    <dbReference type="NCBI Taxonomy" id="408172"/>
    <lineage>
        <taxon>unclassified sequences</taxon>
        <taxon>metagenomes</taxon>
        <taxon>ecological metagenomes</taxon>
    </lineage>
</organism>